<dbReference type="AlphaFoldDB" id="A0A168IJF9"/>
<protein>
    <submittedName>
        <fullName evidence="2">Phenazine biosynthesis-like protein</fullName>
    </submittedName>
</protein>
<dbReference type="Gene3D" id="3.10.310.10">
    <property type="entry name" value="Diaminopimelate Epimerase, Chain A, domain 1"/>
    <property type="match status" value="2"/>
</dbReference>
<dbReference type="OrthoDB" id="412383at2759"/>
<evidence type="ECO:0000313" key="2">
    <source>
        <dbReference type="EMBL" id="OAA79336.1"/>
    </source>
</evidence>
<dbReference type="PANTHER" id="PTHR13774">
    <property type="entry name" value="PHENAZINE BIOSYNTHESIS PROTEIN"/>
    <property type="match status" value="1"/>
</dbReference>
<evidence type="ECO:0000313" key="3">
    <source>
        <dbReference type="Proteomes" id="UP000076881"/>
    </source>
</evidence>
<keyword evidence="3" id="KW-1185">Reference proteome</keyword>
<name>A0A168IJF9_CORDF</name>
<reference evidence="2 3" key="1">
    <citation type="journal article" date="2016" name="Genome Biol. Evol.">
        <title>Divergent and convergent evolution of fungal pathogenicity.</title>
        <authorList>
            <person name="Shang Y."/>
            <person name="Xiao G."/>
            <person name="Zheng P."/>
            <person name="Cen K."/>
            <person name="Zhan S."/>
            <person name="Wang C."/>
        </authorList>
    </citation>
    <scope>NUCLEOTIDE SEQUENCE [LARGE SCALE GENOMIC DNA]</scope>
    <source>
        <strain evidence="2 3">RCEF 1005</strain>
    </source>
</reference>
<dbReference type="EMBL" id="AZHF01000002">
    <property type="protein sequence ID" value="OAA79336.1"/>
    <property type="molecule type" value="Genomic_DNA"/>
</dbReference>
<dbReference type="Proteomes" id="UP000076881">
    <property type="component" value="Unassembled WGS sequence"/>
</dbReference>
<gene>
    <name evidence="2" type="ORF">LEL_02822</name>
</gene>
<dbReference type="STRING" id="1081108.A0A168IJF9"/>
<dbReference type="PANTHER" id="PTHR13774:SF32">
    <property type="entry name" value="ANTISENSE-ENHANCING SEQUENCE 1"/>
    <property type="match status" value="1"/>
</dbReference>
<dbReference type="SUPFAM" id="SSF54506">
    <property type="entry name" value="Diaminopimelate epimerase-like"/>
    <property type="match status" value="1"/>
</dbReference>
<comment type="caution">
    <text evidence="2">The sequence shown here is derived from an EMBL/GenBank/DDBJ whole genome shotgun (WGS) entry which is preliminary data.</text>
</comment>
<dbReference type="Pfam" id="PF02567">
    <property type="entry name" value="PhzC-PhzF"/>
    <property type="match status" value="1"/>
</dbReference>
<dbReference type="PIRSF" id="PIRSF016184">
    <property type="entry name" value="PhzC_PhzF"/>
    <property type="match status" value="1"/>
</dbReference>
<organism evidence="2 3">
    <name type="scientific">Akanthomyces lecanii RCEF 1005</name>
    <dbReference type="NCBI Taxonomy" id="1081108"/>
    <lineage>
        <taxon>Eukaryota</taxon>
        <taxon>Fungi</taxon>
        <taxon>Dikarya</taxon>
        <taxon>Ascomycota</taxon>
        <taxon>Pezizomycotina</taxon>
        <taxon>Sordariomycetes</taxon>
        <taxon>Hypocreomycetidae</taxon>
        <taxon>Hypocreales</taxon>
        <taxon>Cordycipitaceae</taxon>
        <taxon>Akanthomyces</taxon>
        <taxon>Cordyceps confragosa</taxon>
    </lineage>
</organism>
<dbReference type="GO" id="GO:0016853">
    <property type="term" value="F:isomerase activity"/>
    <property type="evidence" value="ECO:0007669"/>
    <property type="project" value="TreeGrafter"/>
</dbReference>
<dbReference type="InterPro" id="IPR003719">
    <property type="entry name" value="Phenazine_PhzF-like"/>
</dbReference>
<evidence type="ECO:0000256" key="1">
    <source>
        <dbReference type="PIRSR" id="PIRSR016184-1"/>
    </source>
</evidence>
<dbReference type="NCBIfam" id="TIGR00654">
    <property type="entry name" value="PhzF_family"/>
    <property type="match status" value="1"/>
</dbReference>
<sequence>MAQPQANYVTLDVFSKERFQGNPVAIVKLDIGCELSQDQKQKIAREFNFSETVFLHSSVDKNHRVELFTPVNEMQFAGHPIIGTGHLLFRESMASTTERATALTIMTKAGPVPVTYDRESQVVSASVPHNIHVHQHEVTLEQIRAVQASVNGASDLSDIKTTHPAVSTVKGVTYALVDLTKRHDLFSNIVPGGSPQLKLDEGWTPSFTGVMYYRLLNSYRDSEGDAMIWELRVRMIAINLEDPACGSGSCALSAYLALSNGQLSQNHRFNIEQGSEMGRSSKIMVAVRLDADRRRVMDMELAGQAAFVAEGKIHVE</sequence>
<dbReference type="GO" id="GO:0005737">
    <property type="term" value="C:cytoplasm"/>
    <property type="evidence" value="ECO:0007669"/>
    <property type="project" value="TreeGrafter"/>
</dbReference>
<accession>A0A168IJF9</accession>
<feature type="active site" evidence="1">
    <location>
        <position position="51"/>
    </location>
</feature>
<proteinExistence type="predicted"/>